<dbReference type="Proteomes" id="UP000231134">
    <property type="component" value="Unassembled WGS sequence"/>
</dbReference>
<dbReference type="OrthoDB" id="7327264at2"/>
<accession>A0A2M9A6P2</accession>
<dbReference type="PANTHER" id="PTHR33258">
    <property type="entry name" value="TRANSPOSASE INSL FOR INSERTION SEQUENCE ELEMENT IS186A-RELATED"/>
    <property type="match status" value="1"/>
</dbReference>
<protein>
    <submittedName>
        <fullName evidence="1">Uncharacterized protein DUF4372</fullName>
    </submittedName>
</protein>
<proteinExistence type="predicted"/>
<organism evidence="1 2">
    <name type="scientific">Hallerella succinigenes</name>
    <dbReference type="NCBI Taxonomy" id="1896222"/>
    <lineage>
        <taxon>Bacteria</taxon>
        <taxon>Pseudomonadati</taxon>
        <taxon>Fibrobacterota</taxon>
        <taxon>Fibrobacteria</taxon>
        <taxon>Fibrobacterales</taxon>
        <taxon>Fibrobacteraceae</taxon>
        <taxon>Hallerella</taxon>
    </lineage>
</organism>
<keyword evidence="2" id="KW-1185">Reference proteome</keyword>
<evidence type="ECO:0000313" key="1">
    <source>
        <dbReference type="EMBL" id="PJJ41369.1"/>
    </source>
</evidence>
<name>A0A2M9A6P2_9BACT</name>
<comment type="caution">
    <text evidence="1">The sequence shown here is derived from an EMBL/GenBank/DDBJ whole genome shotgun (WGS) entry which is preliminary data.</text>
</comment>
<gene>
    <name evidence="1" type="ORF">BGX16_1333</name>
</gene>
<dbReference type="EMBL" id="PGEX01000001">
    <property type="protein sequence ID" value="PJJ41369.1"/>
    <property type="molecule type" value="Genomic_DNA"/>
</dbReference>
<reference evidence="1 2" key="1">
    <citation type="submission" date="2017-11" db="EMBL/GenBank/DDBJ databases">
        <title>Animal gut microbial communities from fecal samples from Wisconsin, USA.</title>
        <authorList>
            <person name="Neumann A."/>
        </authorList>
    </citation>
    <scope>NUCLEOTIDE SEQUENCE [LARGE SCALE GENOMIC DNA]</scope>
    <source>
        <strain evidence="1 2">UWS3</strain>
    </source>
</reference>
<evidence type="ECO:0000313" key="2">
    <source>
        <dbReference type="Proteomes" id="UP000231134"/>
    </source>
</evidence>
<dbReference type="PANTHER" id="PTHR33258:SF1">
    <property type="entry name" value="TRANSPOSASE INSL FOR INSERTION SEQUENCE ELEMENT IS186A-RELATED"/>
    <property type="match status" value="1"/>
</dbReference>
<sequence length="145" mass="16644">MKQLSNRDGLRALIVAFDAHRSKCYHLGVARHVTRSNLAKANENRDFRIFEDFAYYMIELARKKRAKKIFGFGGHVYAFDSTTIDLCLELFEWAKFRLTKGGVTVHTLLDVETQVPSFLLITEAKVNDVNGSGLHPLRDKFLLRI</sequence>
<dbReference type="RefSeq" id="WP_100425343.1">
    <property type="nucleotide sequence ID" value="NZ_PGEX01000001.1"/>
</dbReference>
<dbReference type="AlphaFoldDB" id="A0A2M9A6P2"/>